<sequence length="802" mass="92436">MTKFLGNDSNCGQNMSAFVKFWLSSSLLLCSSVLFQQKLNSNRLSGDLMARDCSVLSVNSVTLTPHFRINDRRSGQLLIRAQIPVSDKRRQHKCNRIVTHDLYRDEVHHSGLLPFPHEWQYDLPSLNKSENLLIYGVNSSKQNIYIAIKWRPKGVDNRVKASISLRFDDNNSNTYTLEEDSEVEYRPNEYRMGGLGLEINTPFRRKRIKFRGYLSKNDNQLVYVRFRFLWYAVSRVYDFTHDFDDHFMAKEMALSPKSDTSDNRFEDRFEQFGQIKGTFGEELTNERELYFWGSMSKKVDLSGGKGSSLAVLKSLSEDIVKEDYENQFIVPNGVIVTTYAYQRLLRDHKELLQEIQELEESTQLSPKELKTKCDELMNSISAHSLPQVIKQDIKHKLSENFNDFETKQFAVRSSGASEDSEEMSAAGQMSTYLGVRGLEEIYSSVMMCWSSQFSHIAVQYKRGYGQPINSPMAVVIQEMIDCQSAGVMFTCDPMTGDERHLEITANYGLGESVVSASSEPDTIKVSVNIESNSLSTRRRVNGIESKVIGQKKTLIKLSDSGGTVEEEVDDPSNCCVSDDHLIRLADIGLRIHKHYGNARDIVTLDRPPHPLQGLEHDFVCPYKQLSTTTGLIPEISPNSPFELWLEFIWSPMTQEQRDRTRGDRELKTPRADIYWPQLLSLPKNLVIYCRGFNRKDNTMDERRRYVQQFTTNKTDDVNDHGNACAYVQGWTNRDPNMKKYCYYGFYGTDVDPKKVSDLIVHNRSHSPYRDPNTRMRVRLPPVDFTWDFVYNRTLPYPYAYNL</sequence>
<evidence type="ECO:0000313" key="4">
    <source>
        <dbReference type="Proteomes" id="UP000728032"/>
    </source>
</evidence>
<dbReference type="EMBL" id="CAJPVJ010000589">
    <property type="protein sequence ID" value="CAG2162914.1"/>
    <property type="molecule type" value="Genomic_DNA"/>
</dbReference>
<proteinExistence type="inferred from homology"/>
<keyword evidence="4" id="KW-1185">Reference proteome</keyword>
<accession>A0A7R9LER0</accession>
<dbReference type="InterPro" id="IPR002192">
    <property type="entry name" value="PPDK_AMP/ATP-bd"/>
</dbReference>
<comment type="similarity">
    <text evidence="1">Belongs to the PEP-utilizing enzyme family.</text>
</comment>
<dbReference type="GO" id="GO:0005524">
    <property type="term" value="F:ATP binding"/>
    <property type="evidence" value="ECO:0007669"/>
    <property type="project" value="InterPro"/>
</dbReference>
<dbReference type="PANTHER" id="PTHR43615:SF1">
    <property type="entry name" value="PPDK_N DOMAIN-CONTAINING PROTEIN"/>
    <property type="match status" value="1"/>
</dbReference>
<dbReference type="InterPro" id="IPR013815">
    <property type="entry name" value="ATP_grasp_subdomain_1"/>
</dbReference>
<dbReference type="PANTHER" id="PTHR43615">
    <property type="entry name" value="PHOSPHOENOLPYRUVATE SYNTHASE-RELATED"/>
    <property type="match status" value="1"/>
</dbReference>
<dbReference type="InterPro" id="IPR051549">
    <property type="entry name" value="PEP_Utilizing_Enz"/>
</dbReference>
<evidence type="ECO:0000313" key="3">
    <source>
        <dbReference type="EMBL" id="CAD7640336.1"/>
    </source>
</evidence>
<protein>
    <recommendedName>
        <fullName evidence="2">Pyruvate phosphate dikinase AMP/ATP-binding domain-containing protein</fullName>
    </recommendedName>
</protein>
<reference evidence="3" key="1">
    <citation type="submission" date="2020-11" db="EMBL/GenBank/DDBJ databases">
        <authorList>
            <person name="Tran Van P."/>
        </authorList>
    </citation>
    <scope>NUCLEOTIDE SEQUENCE</scope>
</reference>
<dbReference type="Gene3D" id="3.30.1490.20">
    <property type="entry name" value="ATP-grasp fold, A domain"/>
    <property type="match status" value="1"/>
</dbReference>
<organism evidence="3">
    <name type="scientific">Oppiella nova</name>
    <dbReference type="NCBI Taxonomy" id="334625"/>
    <lineage>
        <taxon>Eukaryota</taxon>
        <taxon>Metazoa</taxon>
        <taxon>Ecdysozoa</taxon>
        <taxon>Arthropoda</taxon>
        <taxon>Chelicerata</taxon>
        <taxon>Arachnida</taxon>
        <taxon>Acari</taxon>
        <taxon>Acariformes</taxon>
        <taxon>Sarcoptiformes</taxon>
        <taxon>Oribatida</taxon>
        <taxon>Brachypylina</taxon>
        <taxon>Oppioidea</taxon>
        <taxon>Oppiidae</taxon>
        <taxon>Oppiella</taxon>
    </lineage>
</organism>
<evidence type="ECO:0000259" key="2">
    <source>
        <dbReference type="Pfam" id="PF01326"/>
    </source>
</evidence>
<gene>
    <name evidence="3" type="ORF">ONB1V03_LOCUS2501</name>
</gene>
<dbReference type="Pfam" id="PF01326">
    <property type="entry name" value="PPDK_N"/>
    <property type="match status" value="1"/>
</dbReference>
<dbReference type="AlphaFoldDB" id="A0A7R9LER0"/>
<dbReference type="OrthoDB" id="6123450at2759"/>
<dbReference type="EMBL" id="OC915414">
    <property type="protein sequence ID" value="CAD7640336.1"/>
    <property type="molecule type" value="Genomic_DNA"/>
</dbReference>
<dbReference type="Gene3D" id="3.30.470.20">
    <property type="entry name" value="ATP-grasp fold, B domain"/>
    <property type="match status" value="1"/>
</dbReference>
<evidence type="ECO:0000256" key="1">
    <source>
        <dbReference type="ARBA" id="ARBA00007837"/>
    </source>
</evidence>
<dbReference type="Proteomes" id="UP000728032">
    <property type="component" value="Unassembled WGS sequence"/>
</dbReference>
<dbReference type="SUPFAM" id="SSF56059">
    <property type="entry name" value="Glutathione synthetase ATP-binding domain-like"/>
    <property type="match status" value="1"/>
</dbReference>
<feature type="domain" description="Pyruvate phosphate dikinase AMP/ATP-binding" evidence="2">
    <location>
        <begin position="300"/>
        <end position="601"/>
    </location>
</feature>
<dbReference type="GO" id="GO:0016301">
    <property type="term" value="F:kinase activity"/>
    <property type="evidence" value="ECO:0007669"/>
    <property type="project" value="InterPro"/>
</dbReference>
<name>A0A7R9LER0_9ACAR</name>